<evidence type="ECO:0000256" key="3">
    <source>
        <dbReference type="ARBA" id="ARBA00022729"/>
    </source>
</evidence>
<keyword evidence="5 7" id="KW-0472">Membrane</keyword>
<evidence type="ECO:0000256" key="4">
    <source>
        <dbReference type="ARBA" id="ARBA00022989"/>
    </source>
</evidence>
<feature type="transmembrane region" description="Helical" evidence="7">
    <location>
        <begin position="571"/>
        <end position="593"/>
    </location>
</feature>
<evidence type="ECO:0000313" key="8">
    <source>
        <dbReference type="EMBL" id="JAS15881.1"/>
    </source>
</evidence>
<evidence type="ECO:0000256" key="6">
    <source>
        <dbReference type="ARBA" id="ARBA00023180"/>
    </source>
</evidence>
<dbReference type="PANTHER" id="PTHR31386:SF2">
    <property type="entry name" value="SIMILAR TO RIKEN CDNA 2510039O18"/>
    <property type="match status" value="1"/>
</dbReference>
<keyword evidence="4 7" id="KW-1133">Transmembrane helix</keyword>
<evidence type="ECO:0000256" key="5">
    <source>
        <dbReference type="ARBA" id="ARBA00023136"/>
    </source>
</evidence>
<feature type="transmembrane region" description="Helical" evidence="7">
    <location>
        <begin position="21"/>
        <end position="38"/>
    </location>
</feature>
<proteinExistence type="predicted"/>
<evidence type="ECO:0000256" key="7">
    <source>
        <dbReference type="SAM" id="Phobius"/>
    </source>
</evidence>
<comment type="subcellular location">
    <subcellularLocation>
        <location evidence="1">Membrane</location>
        <topology evidence="1">Single-pass type I membrane protein</topology>
    </subcellularLocation>
</comment>
<sequence>MELIEFCRRWKRVLENFSCRKIFLLLFVLLCILLYLGPDILNRIFHKDMIEKDLSEESLESELHDLYLDAEVFDANIQHTPIKQPEKLFKPFVGNGLLGIVIDPTSPLYIKSSRTLSIPLPYHPILTLSYNLNSNIATVINYLNGIGFRYQCFSNGVCAKFSYYANRHLPNIFIQEIEIKNPTLEVIHLQLNQLTSNWHPSHILQLKPTEVVYGKTREYEVISGVVNNQNHLTTNPIMVVIITEKLDKSVEVRAKDKKYLQVLTSVCYTETTNEEFYTFEKKNLEETCIQRMKEATIKDPSDLRKNHVNVWKQLWSTGISISFSKADLALNGHQINATMYHVLSNVRSFYHEEATTAAMRSDLSYKLSYSEGCYGGYHHTYQAVNLWGDMSTLDNINTVVSYWLLTLEKQGCHKLVSAGASGVVQAMVLSFGGFRFSNQHLEFNMHPKFFHRDFSFRRINYGNATHVNISVELQEDNKAVIYVALDRSDRNYYACDGGCLDEPVELGPTKAMFPVKLTDPVTSVLYITSDKQHMELLKHTIHVKEVVEAPAQEHNVIALHRHGHHLGGLPALFWVSVSFLIIVFHLFLFKLIYNEYCGHQEKYRTYRYRKM</sequence>
<dbReference type="AlphaFoldDB" id="A0A1B6CR64"/>
<evidence type="ECO:0000256" key="1">
    <source>
        <dbReference type="ARBA" id="ARBA00004479"/>
    </source>
</evidence>
<name>A0A1B6CR64_9HEMI</name>
<organism evidence="8">
    <name type="scientific">Clastoptera arizonana</name>
    <name type="common">Arizona spittle bug</name>
    <dbReference type="NCBI Taxonomy" id="38151"/>
    <lineage>
        <taxon>Eukaryota</taxon>
        <taxon>Metazoa</taxon>
        <taxon>Ecdysozoa</taxon>
        <taxon>Arthropoda</taxon>
        <taxon>Hexapoda</taxon>
        <taxon>Insecta</taxon>
        <taxon>Pterygota</taxon>
        <taxon>Neoptera</taxon>
        <taxon>Paraneoptera</taxon>
        <taxon>Hemiptera</taxon>
        <taxon>Auchenorrhyncha</taxon>
        <taxon>Cercopoidea</taxon>
        <taxon>Clastopteridae</taxon>
        <taxon>Clastoptera</taxon>
    </lineage>
</organism>
<protein>
    <submittedName>
        <fullName evidence="8">Uncharacterized protein</fullName>
    </submittedName>
</protein>
<evidence type="ECO:0000256" key="2">
    <source>
        <dbReference type="ARBA" id="ARBA00022692"/>
    </source>
</evidence>
<dbReference type="PANTHER" id="PTHR31386">
    <property type="entry name" value="UNCHARACTERIZED PROTEIN KIAA2013"/>
    <property type="match status" value="1"/>
</dbReference>
<keyword evidence="3" id="KW-0732">Signal</keyword>
<dbReference type="EMBL" id="GEDC01021417">
    <property type="protein sequence ID" value="JAS15881.1"/>
    <property type="molecule type" value="Transcribed_RNA"/>
</dbReference>
<dbReference type="Pfam" id="PF10222">
    <property type="entry name" value="DUF2152"/>
    <property type="match status" value="1"/>
</dbReference>
<keyword evidence="2 7" id="KW-0812">Transmembrane</keyword>
<dbReference type="InterPro" id="IPR018795">
    <property type="entry name" value="K2013-like"/>
</dbReference>
<keyword evidence="6" id="KW-0325">Glycoprotein</keyword>
<reference evidence="8" key="1">
    <citation type="submission" date="2015-12" db="EMBL/GenBank/DDBJ databases">
        <title>De novo transcriptome assembly of four potential Pierce s Disease insect vectors from Arizona vineyards.</title>
        <authorList>
            <person name="Tassone E.E."/>
        </authorList>
    </citation>
    <scope>NUCLEOTIDE SEQUENCE</scope>
</reference>
<accession>A0A1B6CR64</accession>
<gene>
    <name evidence="8" type="ORF">g.21438</name>
</gene>
<dbReference type="GO" id="GO:0016020">
    <property type="term" value="C:membrane"/>
    <property type="evidence" value="ECO:0007669"/>
    <property type="project" value="UniProtKB-SubCell"/>
</dbReference>